<proteinExistence type="inferred from homology"/>
<dbReference type="PANTHER" id="PTHR30027:SF3">
    <property type="entry name" value="16S RRNA (URACIL(1498)-N(3))-METHYLTRANSFERASE"/>
    <property type="match status" value="1"/>
</dbReference>
<dbReference type="InterPro" id="IPR015947">
    <property type="entry name" value="PUA-like_sf"/>
</dbReference>
<dbReference type="NCBIfam" id="TIGR00046">
    <property type="entry name" value="RsmE family RNA methyltransferase"/>
    <property type="match status" value="1"/>
</dbReference>
<keyword evidence="5 10" id="KW-0489">Methyltransferase</keyword>
<keyword evidence="14" id="KW-1185">Reference proteome</keyword>
<evidence type="ECO:0000313" key="13">
    <source>
        <dbReference type="EMBL" id="AHC13503.1"/>
    </source>
</evidence>
<accession>V5WCK1</accession>
<evidence type="ECO:0000256" key="5">
    <source>
        <dbReference type="ARBA" id="ARBA00022603"/>
    </source>
</evidence>
<dbReference type="Pfam" id="PF04452">
    <property type="entry name" value="Methyltrans_RNA"/>
    <property type="match status" value="1"/>
</dbReference>
<evidence type="ECO:0000256" key="9">
    <source>
        <dbReference type="ARBA" id="ARBA00047944"/>
    </source>
</evidence>
<evidence type="ECO:0000256" key="10">
    <source>
        <dbReference type="PIRNR" id="PIRNR015601"/>
    </source>
</evidence>
<dbReference type="GO" id="GO:0070475">
    <property type="term" value="P:rRNA base methylation"/>
    <property type="evidence" value="ECO:0007669"/>
    <property type="project" value="TreeGrafter"/>
</dbReference>
<feature type="domain" description="Ribosomal RNA small subunit methyltransferase E PUA-like" evidence="12">
    <location>
        <begin position="21"/>
        <end position="68"/>
    </location>
</feature>
<dbReference type="Pfam" id="PF20260">
    <property type="entry name" value="PUA_4"/>
    <property type="match status" value="1"/>
</dbReference>
<keyword evidence="7 10" id="KW-0949">S-adenosyl-L-methionine</keyword>
<dbReference type="KEGG" id="slr:L21SP2_0057"/>
<evidence type="ECO:0000259" key="11">
    <source>
        <dbReference type="Pfam" id="PF04452"/>
    </source>
</evidence>
<dbReference type="RefSeq" id="WP_024266436.1">
    <property type="nucleotide sequence ID" value="NC_023035.1"/>
</dbReference>
<comment type="subcellular location">
    <subcellularLocation>
        <location evidence="1 10">Cytoplasm</location>
    </subcellularLocation>
</comment>
<keyword evidence="6 10" id="KW-0808">Transferase</keyword>
<dbReference type="AlphaFoldDB" id="V5WCK1"/>
<dbReference type="EMBL" id="CP006939">
    <property type="protein sequence ID" value="AHC13503.1"/>
    <property type="molecule type" value="Genomic_DNA"/>
</dbReference>
<dbReference type="InterPro" id="IPR029026">
    <property type="entry name" value="tRNA_m1G_MTases_N"/>
</dbReference>
<name>V5WCK1_9SPIO</name>
<organism evidence="13 14">
    <name type="scientific">Salinispira pacifica</name>
    <dbReference type="NCBI Taxonomy" id="1307761"/>
    <lineage>
        <taxon>Bacteria</taxon>
        <taxon>Pseudomonadati</taxon>
        <taxon>Spirochaetota</taxon>
        <taxon>Spirochaetia</taxon>
        <taxon>Spirochaetales</taxon>
        <taxon>Spirochaetaceae</taxon>
        <taxon>Salinispira</taxon>
    </lineage>
</organism>
<dbReference type="PANTHER" id="PTHR30027">
    <property type="entry name" value="RIBOSOMAL RNA SMALL SUBUNIT METHYLTRANSFERASE E"/>
    <property type="match status" value="1"/>
</dbReference>
<evidence type="ECO:0000259" key="12">
    <source>
        <dbReference type="Pfam" id="PF20260"/>
    </source>
</evidence>
<dbReference type="Gene3D" id="3.40.1280.10">
    <property type="match status" value="1"/>
</dbReference>
<evidence type="ECO:0000256" key="7">
    <source>
        <dbReference type="ARBA" id="ARBA00022691"/>
    </source>
</evidence>
<dbReference type="STRING" id="1307761.L21SP2_0057"/>
<dbReference type="PATRIC" id="fig|1307761.3.peg.57"/>
<sequence>MKQFIVPQSLTALQPEDTIRLEGEDFHYLIRVRRLEPGAKIQIRDSAGSAALAEMHSVARDSLKLRILEFTAETGPGESRHRDGNKDRSVTGIPDLHLILGMPKGKKTDLILRQAGELGVSGITLVPSRNSQVKMTEAEFGKKAERWEKILREAVQQSNAPRLPLLNYVGDMNQACSRVREADDRVALGLFLHQVPLGIESLHNLLSDYSRIASPSAPPRHIYLAVGPEGGFSTDECEEMQKMAFHPVFLGDTILRTETAALYALAAVRTILLEGYSWQLKEPSAADQDW</sequence>
<keyword evidence="3 10" id="KW-0963">Cytoplasm</keyword>
<dbReference type="SUPFAM" id="SSF75217">
    <property type="entry name" value="alpha/beta knot"/>
    <property type="match status" value="1"/>
</dbReference>
<dbReference type="CDD" id="cd18084">
    <property type="entry name" value="RsmE-like"/>
    <property type="match status" value="1"/>
</dbReference>
<comment type="function">
    <text evidence="8 10">Specifically methylates the N3 position of the uracil ring of uridine 1498 (m3U1498) in 16S rRNA. Acts on the fully assembled 30S ribosomal subunit.</text>
</comment>
<dbReference type="OrthoDB" id="9815641at2"/>
<dbReference type="GO" id="GO:0070042">
    <property type="term" value="F:rRNA (uridine-N3-)-methyltransferase activity"/>
    <property type="evidence" value="ECO:0007669"/>
    <property type="project" value="TreeGrafter"/>
</dbReference>
<dbReference type="PIRSF" id="PIRSF015601">
    <property type="entry name" value="MTase_slr0722"/>
    <property type="match status" value="1"/>
</dbReference>
<evidence type="ECO:0000256" key="2">
    <source>
        <dbReference type="ARBA" id="ARBA00005528"/>
    </source>
</evidence>
<comment type="catalytic activity">
    <reaction evidence="9 10">
        <text>uridine(1498) in 16S rRNA + S-adenosyl-L-methionine = N(3)-methyluridine(1498) in 16S rRNA + S-adenosyl-L-homocysteine + H(+)</text>
        <dbReference type="Rhea" id="RHEA:42920"/>
        <dbReference type="Rhea" id="RHEA-COMP:10283"/>
        <dbReference type="Rhea" id="RHEA-COMP:10284"/>
        <dbReference type="ChEBI" id="CHEBI:15378"/>
        <dbReference type="ChEBI" id="CHEBI:57856"/>
        <dbReference type="ChEBI" id="CHEBI:59789"/>
        <dbReference type="ChEBI" id="CHEBI:65315"/>
        <dbReference type="ChEBI" id="CHEBI:74502"/>
        <dbReference type="EC" id="2.1.1.193"/>
    </reaction>
</comment>
<dbReference type="InterPro" id="IPR006700">
    <property type="entry name" value="RsmE"/>
</dbReference>
<reference evidence="13 14" key="1">
    <citation type="journal article" date="2015" name="Stand. Genomic Sci.">
        <title>Complete genome sequence and description of Salinispira pacifica gen. nov., sp. nov., a novel spirochaete isolated form a hypersaline microbial mat.</title>
        <authorList>
            <person name="Ben Hania W."/>
            <person name="Joseph M."/>
            <person name="Schumann P."/>
            <person name="Bunk B."/>
            <person name="Fiebig A."/>
            <person name="Sproer C."/>
            <person name="Klenk H.P."/>
            <person name="Fardeau M.L."/>
            <person name="Spring S."/>
        </authorList>
    </citation>
    <scope>NUCLEOTIDE SEQUENCE [LARGE SCALE GENOMIC DNA]</scope>
    <source>
        <strain evidence="13 14">L21-RPul-D2</strain>
    </source>
</reference>
<keyword evidence="4 10" id="KW-0698">rRNA processing</keyword>
<evidence type="ECO:0000256" key="8">
    <source>
        <dbReference type="ARBA" id="ARBA00025699"/>
    </source>
</evidence>
<dbReference type="InterPro" id="IPR046887">
    <property type="entry name" value="RsmE_PUA-like"/>
</dbReference>
<evidence type="ECO:0000313" key="14">
    <source>
        <dbReference type="Proteomes" id="UP000018680"/>
    </source>
</evidence>
<feature type="domain" description="Ribosomal RNA small subunit methyltransferase E methyltransferase" evidence="11">
    <location>
        <begin position="95"/>
        <end position="268"/>
    </location>
</feature>
<dbReference type="InterPro" id="IPR029028">
    <property type="entry name" value="Alpha/beta_knot_MTases"/>
</dbReference>
<dbReference type="HOGENOM" id="CLU_067442_3_0_12"/>
<dbReference type="SUPFAM" id="SSF88697">
    <property type="entry name" value="PUA domain-like"/>
    <property type="match status" value="1"/>
</dbReference>
<evidence type="ECO:0000256" key="6">
    <source>
        <dbReference type="ARBA" id="ARBA00022679"/>
    </source>
</evidence>
<comment type="similarity">
    <text evidence="2 10">Belongs to the RNA methyltransferase RsmE family.</text>
</comment>
<dbReference type="EC" id="2.1.1.193" evidence="10"/>
<dbReference type="eggNOG" id="COG1385">
    <property type="taxonomic scope" value="Bacteria"/>
</dbReference>
<dbReference type="InterPro" id="IPR046886">
    <property type="entry name" value="RsmE_MTase_dom"/>
</dbReference>
<evidence type="ECO:0000256" key="4">
    <source>
        <dbReference type="ARBA" id="ARBA00022552"/>
    </source>
</evidence>
<dbReference type="GO" id="GO:0005737">
    <property type="term" value="C:cytoplasm"/>
    <property type="evidence" value="ECO:0007669"/>
    <property type="project" value="UniProtKB-SubCell"/>
</dbReference>
<gene>
    <name evidence="13" type="ORF">L21SP2_0057</name>
</gene>
<dbReference type="Proteomes" id="UP000018680">
    <property type="component" value="Chromosome"/>
</dbReference>
<evidence type="ECO:0000256" key="1">
    <source>
        <dbReference type="ARBA" id="ARBA00004496"/>
    </source>
</evidence>
<evidence type="ECO:0000256" key="3">
    <source>
        <dbReference type="ARBA" id="ARBA00022490"/>
    </source>
</evidence>
<protein>
    <recommendedName>
        <fullName evidence="10">Ribosomal RNA small subunit methyltransferase E</fullName>
        <ecNumber evidence="10">2.1.1.193</ecNumber>
    </recommendedName>
</protein>